<evidence type="ECO:0008006" key="4">
    <source>
        <dbReference type="Google" id="ProtNLM"/>
    </source>
</evidence>
<keyword evidence="1" id="KW-1133">Transmembrane helix</keyword>
<protein>
    <recommendedName>
        <fullName evidence="4">DUF3311 domain-containing protein</fullName>
    </recommendedName>
</protein>
<keyword evidence="1" id="KW-0472">Membrane</keyword>
<evidence type="ECO:0000313" key="2">
    <source>
        <dbReference type="EMBL" id="AXO16088.1"/>
    </source>
</evidence>
<keyword evidence="1" id="KW-0812">Transmembrane</keyword>
<dbReference type="Proteomes" id="UP000256971">
    <property type="component" value="Chromosome"/>
</dbReference>
<keyword evidence="3" id="KW-1185">Reference proteome</keyword>
<evidence type="ECO:0000256" key="1">
    <source>
        <dbReference type="SAM" id="Phobius"/>
    </source>
</evidence>
<reference evidence="2 3" key="1">
    <citation type="submission" date="2018-08" db="EMBL/GenBank/DDBJ databases">
        <title>Complete genome sequence of type strain Thalassospira indica MCCC 1A01103T, isolated from isolated from deep seawater of the Indian Ocean.</title>
        <authorList>
            <person name="Liu Y."/>
        </authorList>
    </citation>
    <scope>NUCLEOTIDE SEQUENCE [LARGE SCALE GENOMIC DNA]</scope>
    <source>
        <strain evidence="2 3">PB8BT</strain>
    </source>
</reference>
<evidence type="ECO:0000313" key="3">
    <source>
        <dbReference type="Proteomes" id="UP000256971"/>
    </source>
</evidence>
<sequence>MLCPGSRPCWNAPQTETRPAFRINWQEAPITPPRKLTERALVLMLVALFIWLPPIVGMFSLDGTILGLPILFVYFFVGWAILIVLCAVLTRALRSAAQIERK</sequence>
<dbReference type="EMBL" id="CP031555">
    <property type="protein sequence ID" value="AXO16088.1"/>
    <property type="molecule type" value="Genomic_DNA"/>
</dbReference>
<gene>
    <name evidence="2" type="ORF">DY252_19050</name>
</gene>
<organism evidence="2 3">
    <name type="scientific">Thalassospira indica</name>
    <dbReference type="NCBI Taxonomy" id="1891279"/>
    <lineage>
        <taxon>Bacteria</taxon>
        <taxon>Pseudomonadati</taxon>
        <taxon>Pseudomonadota</taxon>
        <taxon>Alphaproteobacteria</taxon>
        <taxon>Rhodospirillales</taxon>
        <taxon>Thalassospiraceae</taxon>
        <taxon>Thalassospira</taxon>
    </lineage>
</organism>
<feature type="transmembrane region" description="Helical" evidence="1">
    <location>
        <begin position="71"/>
        <end position="93"/>
    </location>
</feature>
<name>A0ABN5NQ66_9PROT</name>
<feature type="transmembrane region" description="Helical" evidence="1">
    <location>
        <begin position="40"/>
        <end position="59"/>
    </location>
</feature>
<accession>A0ABN5NQ66</accession>
<proteinExistence type="predicted"/>